<feature type="chain" id="PRO_5039058625" description="GerMN domain-containing protein" evidence="1">
    <location>
        <begin position="22"/>
        <end position="589"/>
    </location>
</feature>
<evidence type="ECO:0000256" key="1">
    <source>
        <dbReference type="SAM" id="SignalP"/>
    </source>
</evidence>
<proteinExistence type="predicted"/>
<accession>A0A852WQW4</accession>
<dbReference type="Pfam" id="PF10647">
    <property type="entry name" value="Gmad1"/>
    <property type="match status" value="1"/>
</dbReference>
<dbReference type="SMART" id="SM00909">
    <property type="entry name" value="Germane"/>
    <property type="match status" value="1"/>
</dbReference>
<protein>
    <recommendedName>
        <fullName evidence="2">GerMN domain-containing protein</fullName>
    </recommendedName>
</protein>
<dbReference type="Proteomes" id="UP000573599">
    <property type="component" value="Unassembled WGS sequence"/>
</dbReference>
<sequence>MRRRYAAILAGCAVFAVGACGGLSTSSAIQPGLEVGSVQDNAVRVEVNPVAPGSSPQQVVQGFIRAAAASDDGYQAARSFLGAGPQGTWRPDSSVVVFGSESDLTYKSSSANTVTAVANAVARIDGSGRYEELPPATRVQVTFGLARTGGEWRISAMPDSFGTWLSQADLDRLYDPFRIYYVSAGDHRLVPDIRWLPLGTGLATRLARSLLTGVPPYLRGAVRTDIPSGTQLAVDAVTIDAGTAKVDLAATPLGNDPGQRQNLGAQFLATVTQAPGVERVALRLEGAALQMPNGASTVDSLSVLGFATPSDPVVKPVLRVGTTLVPVDPNDVGDTVQQRTPLPNSSTLPTVQPGWAYLALSRNGQEVAAVGGDRAQLARWRGTTQVQLISPGTQLTRPTYDREDVLWVAGRGTGGATIWAINSAADPGDTTKSSPQAVAVDWLAGRSVVSLRLAPDGQRIAVVSTKVDGTDPHVDVAGVVRQPNGLPASLAEPLRLAPTLTLARDLVWVDDATLAVLGRLNPSQVIRPWLVPLGGAIAAGPDIAGAQSITTVNGERGLVVTTDKHQVLIRAGSRWQRVGEGADLMVAAR</sequence>
<dbReference type="EMBL" id="JACCAB010000001">
    <property type="protein sequence ID" value="NYG07696.1"/>
    <property type="molecule type" value="Genomic_DNA"/>
</dbReference>
<gene>
    <name evidence="3" type="ORF">BJ986_002183</name>
</gene>
<dbReference type="SUPFAM" id="SSF63829">
    <property type="entry name" value="Calcium-dependent phosphotriesterase"/>
    <property type="match status" value="1"/>
</dbReference>
<evidence type="ECO:0000313" key="3">
    <source>
        <dbReference type="EMBL" id="NYG07696.1"/>
    </source>
</evidence>
<dbReference type="Pfam" id="PF10646">
    <property type="entry name" value="Germane"/>
    <property type="match status" value="1"/>
</dbReference>
<comment type="caution">
    <text evidence="3">The sequence shown here is derived from an EMBL/GenBank/DDBJ whole genome shotgun (WGS) entry which is preliminary data.</text>
</comment>
<evidence type="ECO:0000259" key="2">
    <source>
        <dbReference type="SMART" id="SM00909"/>
    </source>
</evidence>
<keyword evidence="1" id="KW-0732">Signal</keyword>
<dbReference type="InterPro" id="IPR018910">
    <property type="entry name" value="LpqB_C"/>
</dbReference>
<dbReference type="AlphaFoldDB" id="A0A852WQW4"/>
<name>A0A852WQW4_9MICO</name>
<dbReference type="InterPro" id="IPR059026">
    <property type="entry name" value="LpqB_N"/>
</dbReference>
<dbReference type="Pfam" id="PF25976">
    <property type="entry name" value="LpqB_N"/>
    <property type="match status" value="1"/>
</dbReference>
<evidence type="ECO:0000313" key="4">
    <source>
        <dbReference type="Proteomes" id="UP000573599"/>
    </source>
</evidence>
<dbReference type="InterPro" id="IPR019606">
    <property type="entry name" value="GerMN"/>
</dbReference>
<feature type="domain" description="GerMN" evidence="2">
    <location>
        <begin position="203"/>
        <end position="293"/>
    </location>
</feature>
<reference evidence="3 4" key="1">
    <citation type="submission" date="2020-07" db="EMBL/GenBank/DDBJ databases">
        <title>Sequencing the genomes of 1000 actinobacteria strains.</title>
        <authorList>
            <person name="Klenk H.-P."/>
        </authorList>
    </citation>
    <scope>NUCLEOTIDE SEQUENCE [LARGE SCALE GENOMIC DNA]</scope>
    <source>
        <strain evidence="3 4">DSM 23987</strain>
    </source>
</reference>
<keyword evidence="4" id="KW-1185">Reference proteome</keyword>
<dbReference type="PROSITE" id="PS51257">
    <property type="entry name" value="PROKAR_LIPOPROTEIN"/>
    <property type="match status" value="1"/>
</dbReference>
<organism evidence="3 4">
    <name type="scientific">Pedococcus badiiscoriae</name>
    <dbReference type="NCBI Taxonomy" id="642776"/>
    <lineage>
        <taxon>Bacteria</taxon>
        <taxon>Bacillati</taxon>
        <taxon>Actinomycetota</taxon>
        <taxon>Actinomycetes</taxon>
        <taxon>Micrococcales</taxon>
        <taxon>Intrasporangiaceae</taxon>
        <taxon>Pedococcus</taxon>
    </lineage>
</organism>
<dbReference type="RefSeq" id="WP_179422005.1">
    <property type="nucleotide sequence ID" value="NZ_JACCAB010000001.1"/>
</dbReference>
<feature type="signal peptide" evidence="1">
    <location>
        <begin position="1"/>
        <end position="21"/>
    </location>
</feature>